<evidence type="ECO:0000256" key="8">
    <source>
        <dbReference type="HAMAP-Rule" id="MF_00169"/>
    </source>
</evidence>
<feature type="binding site" evidence="8 10">
    <location>
        <position position="79"/>
    </location>
    <ligand>
        <name>substrate</name>
    </ligand>
</feature>
<dbReference type="CDD" id="cd00466">
    <property type="entry name" value="DHQase_II"/>
    <property type="match status" value="1"/>
</dbReference>
<evidence type="ECO:0000256" key="2">
    <source>
        <dbReference type="ARBA" id="ARBA00004902"/>
    </source>
</evidence>
<feature type="binding site" evidence="8 10">
    <location>
        <begin position="109"/>
        <end position="110"/>
    </location>
    <ligand>
        <name>substrate</name>
    </ligand>
</feature>
<dbReference type="OrthoDB" id="9790793at2"/>
<dbReference type="Pfam" id="PF01220">
    <property type="entry name" value="DHquinase_II"/>
    <property type="match status" value="1"/>
</dbReference>
<dbReference type="InterPro" id="IPR018509">
    <property type="entry name" value="DHquinase_II_CS"/>
</dbReference>
<sequence>MTAYDGVGVVVVNGPNLGRLGVREPDVYGHQDLQALTLECRAWGEALGLKVEVRQSDDEGEVIGWMHRAVDERTPVVINPAAFTHYSYGLADAAAQVGDAGLPLMEVHISNPASREAFRRLSVISPVATGTITGMGFYGYKLALEAIAHILKEKEGMD</sequence>
<dbReference type="InterPro" id="IPR001874">
    <property type="entry name" value="DHquinase_II"/>
</dbReference>
<dbReference type="PANTHER" id="PTHR21272:SF3">
    <property type="entry name" value="CATABOLIC 3-DEHYDROQUINASE"/>
    <property type="match status" value="1"/>
</dbReference>
<evidence type="ECO:0000313" key="12">
    <source>
        <dbReference type="EMBL" id="RBQ00125.1"/>
    </source>
</evidence>
<organism evidence="12 13">
    <name type="scientific">Bifidobacterium xylocopae</name>
    <dbReference type="NCBI Taxonomy" id="2493119"/>
    <lineage>
        <taxon>Bacteria</taxon>
        <taxon>Bacillati</taxon>
        <taxon>Actinomycetota</taxon>
        <taxon>Actinomycetes</taxon>
        <taxon>Bifidobacteriales</taxon>
        <taxon>Bifidobacteriaceae</taxon>
        <taxon>Bifidobacterium</taxon>
    </lineage>
</organism>
<comment type="pathway">
    <text evidence="2 8">Metabolic intermediate biosynthesis; chorismate biosynthesis; chorismate from D-erythrose 4-phosphate and phosphoenolpyruvate: step 3/7.</text>
</comment>
<protein>
    <recommendedName>
        <fullName evidence="5 8">3-dehydroquinate dehydratase</fullName>
        <shortName evidence="8">3-dehydroquinase</shortName>
        <ecNumber evidence="5 8">4.2.1.10</ecNumber>
    </recommendedName>
    <alternativeName>
        <fullName evidence="8">Type II DHQase</fullName>
    </alternativeName>
</protein>
<proteinExistence type="inferred from homology"/>
<keyword evidence="13" id="KW-1185">Reference proteome</keyword>
<feature type="site" description="Transition state stabilizer" evidence="8 11">
    <location>
        <position position="23"/>
    </location>
</feature>
<dbReference type="RefSeq" id="WP_113852784.1">
    <property type="nucleotide sequence ID" value="NZ_PDCH01000001.1"/>
</dbReference>
<evidence type="ECO:0000256" key="6">
    <source>
        <dbReference type="ARBA" id="ARBA00023141"/>
    </source>
</evidence>
<dbReference type="GO" id="GO:0009423">
    <property type="term" value="P:chorismate biosynthetic process"/>
    <property type="evidence" value="ECO:0007669"/>
    <property type="project" value="UniProtKB-UniRule"/>
</dbReference>
<dbReference type="GO" id="GO:0003855">
    <property type="term" value="F:3-dehydroquinate dehydratase activity"/>
    <property type="evidence" value="ECO:0007669"/>
    <property type="project" value="UniProtKB-UniRule"/>
</dbReference>
<evidence type="ECO:0000256" key="4">
    <source>
        <dbReference type="ARBA" id="ARBA00011193"/>
    </source>
</evidence>
<evidence type="ECO:0000256" key="11">
    <source>
        <dbReference type="PIRSR" id="PIRSR001399-3"/>
    </source>
</evidence>
<dbReference type="EMBL" id="PDCH01000001">
    <property type="protein sequence ID" value="RBQ00125.1"/>
    <property type="molecule type" value="Genomic_DNA"/>
</dbReference>
<keyword evidence="8" id="KW-0028">Amino-acid biosynthesis</keyword>
<dbReference type="GO" id="GO:0008652">
    <property type="term" value="P:amino acid biosynthetic process"/>
    <property type="evidence" value="ECO:0007669"/>
    <property type="project" value="UniProtKB-KW"/>
</dbReference>
<dbReference type="NCBIfam" id="NF003805">
    <property type="entry name" value="PRK05395.1-2"/>
    <property type="match status" value="1"/>
</dbReference>
<dbReference type="AlphaFoldDB" id="A0A366KEK5"/>
<dbReference type="HAMAP" id="MF_00169">
    <property type="entry name" value="AroQ"/>
    <property type="match status" value="1"/>
</dbReference>
<dbReference type="Gene3D" id="3.40.50.9100">
    <property type="entry name" value="Dehydroquinase, class II"/>
    <property type="match status" value="1"/>
</dbReference>
<dbReference type="PROSITE" id="PS01029">
    <property type="entry name" value="DEHYDROQUINASE_II"/>
    <property type="match status" value="1"/>
</dbReference>
<feature type="active site" description="Proton donor" evidence="8 9">
    <location>
        <position position="108"/>
    </location>
</feature>
<dbReference type="GO" id="GO:0009073">
    <property type="term" value="P:aromatic amino acid family biosynthetic process"/>
    <property type="evidence" value="ECO:0007669"/>
    <property type="project" value="UniProtKB-KW"/>
</dbReference>
<keyword evidence="6 8" id="KW-0057">Aromatic amino acid biosynthesis</keyword>
<feature type="binding site" evidence="8 10">
    <location>
        <position position="85"/>
    </location>
    <ligand>
        <name>substrate</name>
    </ligand>
</feature>
<feature type="active site" description="Proton acceptor" evidence="8 9">
    <location>
        <position position="28"/>
    </location>
</feature>
<dbReference type="InterPro" id="IPR036441">
    <property type="entry name" value="DHquinase_II_sf"/>
</dbReference>
<comment type="catalytic activity">
    <reaction evidence="1 8">
        <text>3-dehydroquinate = 3-dehydroshikimate + H2O</text>
        <dbReference type="Rhea" id="RHEA:21096"/>
        <dbReference type="ChEBI" id="CHEBI:15377"/>
        <dbReference type="ChEBI" id="CHEBI:16630"/>
        <dbReference type="ChEBI" id="CHEBI:32364"/>
        <dbReference type="EC" id="4.2.1.10"/>
    </reaction>
</comment>
<dbReference type="PIRSF" id="PIRSF001399">
    <property type="entry name" value="DHquinase_II"/>
    <property type="match status" value="1"/>
</dbReference>
<evidence type="ECO:0000256" key="7">
    <source>
        <dbReference type="ARBA" id="ARBA00023239"/>
    </source>
</evidence>
<gene>
    <name evidence="8" type="primary">aroQ</name>
    <name evidence="12" type="ORF">CRD59_01315</name>
</gene>
<dbReference type="UniPathway" id="UPA00053">
    <property type="reaction ID" value="UER00086"/>
</dbReference>
<dbReference type="SUPFAM" id="SSF52304">
    <property type="entry name" value="Type II 3-dehydroquinate dehydratase"/>
    <property type="match status" value="1"/>
</dbReference>
<comment type="function">
    <text evidence="8">Catalyzes a trans-dehydration via an enolate intermediate.</text>
</comment>
<reference evidence="12 13" key="1">
    <citation type="submission" date="2017-10" db="EMBL/GenBank/DDBJ databases">
        <title>Bifidobacterium xylocopum sp. nov. and Bifidobacterium aemilianum sp. nov., from the carpenter bee (Xylocopa violacea) digestive tract.</title>
        <authorList>
            <person name="Alberoni D."/>
            <person name="Baffoni L."/>
            <person name="Di Gioia D."/>
            <person name="Gaggia F."/>
            <person name="Biavati B."/>
        </authorList>
    </citation>
    <scope>NUCLEOTIDE SEQUENCE [LARGE SCALE GENOMIC DNA]</scope>
    <source>
        <strain evidence="12 13">XV2</strain>
    </source>
</reference>
<dbReference type="NCBIfam" id="NF003807">
    <property type="entry name" value="PRK05395.1-4"/>
    <property type="match status" value="1"/>
</dbReference>
<feature type="binding site" evidence="8 10">
    <location>
        <position position="119"/>
    </location>
    <ligand>
        <name>substrate</name>
    </ligand>
</feature>
<comment type="subunit">
    <text evidence="4 8">Homododecamer.</text>
</comment>
<evidence type="ECO:0000256" key="9">
    <source>
        <dbReference type="PIRSR" id="PIRSR001399-1"/>
    </source>
</evidence>
<evidence type="ECO:0000256" key="3">
    <source>
        <dbReference type="ARBA" id="ARBA00011037"/>
    </source>
</evidence>
<comment type="caution">
    <text evidence="12">The sequence shown here is derived from an EMBL/GenBank/DDBJ whole genome shotgun (WGS) entry which is preliminary data.</text>
</comment>
<dbReference type="Proteomes" id="UP000252345">
    <property type="component" value="Unassembled WGS sequence"/>
</dbReference>
<name>A0A366KEK5_9BIFI</name>
<evidence type="ECO:0000313" key="13">
    <source>
        <dbReference type="Proteomes" id="UP000252345"/>
    </source>
</evidence>
<accession>A0A366KEK5</accession>
<dbReference type="PANTHER" id="PTHR21272">
    <property type="entry name" value="CATABOLIC 3-DEHYDROQUINASE"/>
    <property type="match status" value="1"/>
</dbReference>
<comment type="similarity">
    <text evidence="3 8">Belongs to the type-II 3-dehydroquinase family.</text>
</comment>
<evidence type="ECO:0000256" key="5">
    <source>
        <dbReference type="ARBA" id="ARBA00012060"/>
    </source>
</evidence>
<feature type="binding site" evidence="8 10">
    <location>
        <position position="92"/>
    </location>
    <ligand>
        <name>substrate</name>
    </ligand>
</feature>
<keyword evidence="7 8" id="KW-0456">Lyase</keyword>
<dbReference type="GO" id="GO:0019631">
    <property type="term" value="P:quinate catabolic process"/>
    <property type="evidence" value="ECO:0007669"/>
    <property type="project" value="TreeGrafter"/>
</dbReference>
<dbReference type="EC" id="4.2.1.10" evidence="5 8"/>
<evidence type="ECO:0000256" key="10">
    <source>
        <dbReference type="PIRSR" id="PIRSR001399-2"/>
    </source>
</evidence>
<evidence type="ECO:0000256" key="1">
    <source>
        <dbReference type="ARBA" id="ARBA00001864"/>
    </source>
</evidence>